<reference evidence="4 5" key="1">
    <citation type="submission" date="2016-10" db="EMBL/GenBank/DDBJ databases">
        <authorList>
            <person name="de Groot N.N."/>
        </authorList>
    </citation>
    <scope>NUCLEOTIDE SEQUENCE [LARGE SCALE GENOMIC DNA]</scope>
    <source>
        <strain evidence="4 5">Nm22</strain>
    </source>
</reference>
<dbReference type="Gene3D" id="3.30.465.10">
    <property type="match status" value="1"/>
</dbReference>
<dbReference type="SUPFAM" id="SSF56176">
    <property type="entry name" value="FAD-binding/transporter-associated domain-like"/>
    <property type="match status" value="1"/>
</dbReference>
<dbReference type="InterPro" id="IPR016164">
    <property type="entry name" value="FAD-linked_Oxase-like_C"/>
</dbReference>
<accession>A0A1H8CTQ6</accession>
<feature type="domain" description="FAD-binding PCMH-type" evidence="3">
    <location>
        <begin position="1"/>
        <end position="173"/>
    </location>
</feature>
<dbReference type="InterPro" id="IPR016166">
    <property type="entry name" value="FAD-bd_PCMH"/>
</dbReference>
<dbReference type="SUPFAM" id="SSF55103">
    <property type="entry name" value="FAD-linked oxidases, C-terminal domain"/>
    <property type="match status" value="1"/>
</dbReference>
<evidence type="ECO:0000313" key="4">
    <source>
        <dbReference type="EMBL" id="SEM98360.1"/>
    </source>
</evidence>
<evidence type="ECO:0000256" key="2">
    <source>
        <dbReference type="ARBA" id="ARBA00022827"/>
    </source>
</evidence>
<evidence type="ECO:0000259" key="3">
    <source>
        <dbReference type="PROSITE" id="PS51387"/>
    </source>
</evidence>
<sequence length="358" mass="39280">MQQTLVDQFSETVRTAAKVRQPLHIRGGNSKSFYGYPPSEQSQVLDISTYQGVTDYEPTELVITARAGTRISDIESLLHQHNQMLAFEPPYFADTATIGGCIAAGLSGPRRASAGAVRDFVLGVRILDGTGRDLHFGGQVMKNVAGYDVSRLMVGAMGTLGVLLEVSLKVLPLPAVEQTISLKMNEMEAIEFMNRWAGKPLPISATSYVNGQLYMRLSGAESAVRAAHMQLGGEIFPAGNTLWKSIREHTYDFFKPSIPLWRLSVKSTTPPISFPQTKQLIEWNGALRWLSCQKVPAVDSIRQAAIKYGGHATLFRGYCSTAPIFQPLSPALASIHRQLKQQFDPAGILNTGRLYPEI</sequence>
<dbReference type="OrthoDB" id="9811557at2"/>
<dbReference type="InterPro" id="IPR016169">
    <property type="entry name" value="FAD-bd_PCMH_sub2"/>
</dbReference>
<gene>
    <name evidence="4" type="ORF">SAMN05216325_105126</name>
</gene>
<dbReference type="GO" id="GO:0003824">
    <property type="term" value="F:catalytic activity"/>
    <property type="evidence" value="ECO:0007669"/>
    <property type="project" value="InterPro"/>
</dbReference>
<dbReference type="PANTHER" id="PTHR11748">
    <property type="entry name" value="D-LACTATE DEHYDROGENASE"/>
    <property type="match status" value="1"/>
</dbReference>
<keyword evidence="1" id="KW-0285">Flavoprotein</keyword>
<dbReference type="RefSeq" id="WP_090628998.1">
    <property type="nucleotide sequence ID" value="NZ_FOCP01000005.1"/>
</dbReference>
<name>A0A1H8CTQ6_9PROT</name>
<evidence type="ECO:0000313" key="5">
    <source>
        <dbReference type="Proteomes" id="UP000199459"/>
    </source>
</evidence>
<evidence type="ECO:0000256" key="1">
    <source>
        <dbReference type="ARBA" id="ARBA00022630"/>
    </source>
</evidence>
<dbReference type="EMBL" id="FOCP01000005">
    <property type="protein sequence ID" value="SEM98360.1"/>
    <property type="molecule type" value="Genomic_DNA"/>
</dbReference>
<keyword evidence="2" id="KW-0274">FAD</keyword>
<dbReference type="PANTHER" id="PTHR11748:SF103">
    <property type="entry name" value="GLYCOLATE OXIDASE SUBUNIT GLCE"/>
    <property type="match status" value="1"/>
</dbReference>
<proteinExistence type="predicted"/>
<dbReference type="Pfam" id="PF01565">
    <property type="entry name" value="FAD_binding_4"/>
    <property type="match status" value="1"/>
</dbReference>
<dbReference type="NCBIfam" id="NF008439">
    <property type="entry name" value="PRK11282.1"/>
    <property type="match status" value="1"/>
</dbReference>
<dbReference type="GO" id="GO:0071949">
    <property type="term" value="F:FAD binding"/>
    <property type="evidence" value="ECO:0007669"/>
    <property type="project" value="InterPro"/>
</dbReference>
<dbReference type="Proteomes" id="UP000199459">
    <property type="component" value="Unassembled WGS sequence"/>
</dbReference>
<dbReference type="InterPro" id="IPR006094">
    <property type="entry name" value="Oxid_FAD_bind_N"/>
</dbReference>
<dbReference type="InterPro" id="IPR036318">
    <property type="entry name" value="FAD-bd_PCMH-like_sf"/>
</dbReference>
<protein>
    <submittedName>
        <fullName evidence="4">Glycolate oxidase FAD binding subunit</fullName>
    </submittedName>
</protein>
<organism evidence="4 5">
    <name type="scientific">Nitrosomonas marina</name>
    <dbReference type="NCBI Taxonomy" id="917"/>
    <lineage>
        <taxon>Bacteria</taxon>
        <taxon>Pseudomonadati</taxon>
        <taxon>Pseudomonadota</taxon>
        <taxon>Betaproteobacteria</taxon>
        <taxon>Nitrosomonadales</taxon>
        <taxon>Nitrosomonadaceae</taxon>
        <taxon>Nitrosomonas</taxon>
    </lineage>
</organism>
<dbReference type="STRING" id="917.SAMN05216326_13526"/>
<dbReference type="PROSITE" id="PS51387">
    <property type="entry name" value="FAD_PCMH"/>
    <property type="match status" value="1"/>
</dbReference>
<dbReference type="AlphaFoldDB" id="A0A1H8CTQ6"/>